<evidence type="ECO:0000313" key="3">
    <source>
        <dbReference type="EMBL" id="TYA70003.1"/>
    </source>
</evidence>
<keyword evidence="4" id="KW-1185">Reference proteome</keyword>
<dbReference type="InterPro" id="IPR011048">
    <property type="entry name" value="Haem_d1_sf"/>
</dbReference>
<dbReference type="EMBL" id="VSDQ01000729">
    <property type="protein sequence ID" value="TYA70003.1"/>
    <property type="molecule type" value="Genomic_DNA"/>
</dbReference>
<proteinExistence type="inferred from homology"/>
<dbReference type="OrthoDB" id="9790815at2"/>
<comment type="similarity">
    <text evidence="1">Belongs to the cycloisomerase 2 family.</text>
</comment>
<dbReference type="InterPro" id="IPR050282">
    <property type="entry name" value="Cycloisomerase_2"/>
</dbReference>
<dbReference type="Proteomes" id="UP000323930">
    <property type="component" value="Unassembled WGS sequence"/>
</dbReference>
<accession>A0A5D0HF71</accession>
<reference evidence="3 4" key="1">
    <citation type="submission" date="2019-08" db="EMBL/GenBank/DDBJ databases">
        <title>Seonamhaeicola sediminis sp. nov., isolated from marine sediment.</title>
        <authorList>
            <person name="Cao W.R."/>
        </authorList>
    </citation>
    <scope>NUCLEOTIDE SEQUENCE [LARGE SCALE GENOMIC DNA]</scope>
    <source>
        <strain evidence="3 4">B011</strain>
    </source>
</reference>
<keyword evidence="2" id="KW-0119">Carbohydrate metabolism</keyword>
<organism evidence="3 4">
    <name type="scientific">Seonamhaeicola marinus</name>
    <dbReference type="NCBI Taxonomy" id="1912246"/>
    <lineage>
        <taxon>Bacteria</taxon>
        <taxon>Pseudomonadati</taxon>
        <taxon>Bacteroidota</taxon>
        <taxon>Flavobacteriia</taxon>
        <taxon>Flavobacteriales</taxon>
        <taxon>Flavobacteriaceae</taxon>
    </lineage>
</organism>
<dbReference type="Gene3D" id="2.130.10.10">
    <property type="entry name" value="YVTN repeat-like/Quinoprotein amine dehydrogenase"/>
    <property type="match status" value="1"/>
</dbReference>
<dbReference type="PANTHER" id="PTHR30344:SF1">
    <property type="entry name" value="6-PHOSPHOGLUCONOLACTONASE"/>
    <property type="match status" value="1"/>
</dbReference>
<evidence type="ECO:0000256" key="1">
    <source>
        <dbReference type="ARBA" id="ARBA00005564"/>
    </source>
</evidence>
<evidence type="ECO:0000256" key="2">
    <source>
        <dbReference type="ARBA" id="ARBA00022526"/>
    </source>
</evidence>
<comment type="caution">
    <text evidence="3">The sequence shown here is derived from an EMBL/GenBank/DDBJ whole genome shotgun (WGS) entry which is preliminary data.</text>
</comment>
<dbReference type="InterPro" id="IPR019405">
    <property type="entry name" value="Lactonase_7-beta_prop"/>
</dbReference>
<protein>
    <submittedName>
        <fullName evidence="3">Lactonase family protein</fullName>
    </submittedName>
</protein>
<dbReference type="RefSeq" id="WP_148545303.1">
    <property type="nucleotide sequence ID" value="NZ_VSDQ01000729.1"/>
</dbReference>
<dbReference type="InterPro" id="IPR015943">
    <property type="entry name" value="WD40/YVTN_repeat-like_dom_sf"/>
</dbReference>
<sequence>MKLKLVILVFALNIINLFSQDVPLYIGTFTNEDSKGIYHTTFNTETGQLGTIELAIAIDDPSFLAYSPNRKQLYSAHKNGFISSYNVEENGQLSLLTRVKSEGKGACHIAVNETGDKAISSNYGGGTSALLPIANDGSLLQASQVFNKNSENKKSRAHSAFFYKDELYVAYLGKNAVSQYKLAPNSDTYELSSKAIVDVSGNPGPRHFTFTKDGNYVYIINELGCSISAGKRTSNGFDLIETVSTLPKDFKDKNSCADIHLSEDEQFLYGSNRGENTIAVFKRNAKTGSIKRIQNMSVHGDWPRNFTLDPSGNFLLVANQKSNNISVFKVNTSTGKLSFLYDVKTPTPVCLLF</sequence>
<keyword evidence="2" id="KW-0313">Glucose metabolism</keyword>
<gene>
    <name evidence="3" type="ORF">FUA24_22200</name>
</gene>
<dbReference type="GO" id="GO:0006006">
    <property type="term" value="P:glucose metabolic process"/>
    <property type="evidence" value="ECO:0007669"/>
    <property type="project" value="UniProtKB-KW"/>
</dbReference>
<dbReference type="AlphaFoldDB" id="A0A5D0HF71"/>
<dbReference type="Pfam" id="PF10282">
    <property type="entry name" value="Lactonase"/>
    <property type="match status" value="1"/>
</dbReference>
<dbReference type="PANTHER" id="PTHR30344">
    <property type="entry name" value="6-PHOSPHOGLUCONOLACTONASE-RELATED"/>
    <property type="match status" value="1"/>
</dbReference>
<name>A0A5D0HF71_9FLAO</name>
<dbReference type="GO" id="GO:0017057">
    <property type="term" value="F:6-phosphogluconolactonase activity"/>
    <property type="evidence" value="ECO:0007669"/>
    <property type="project" value="TreeGrafter"/>
</dbReference>
<dbReference type="SUPFAM" id="SSF51004">
    <property type="entry name" value="C-terminal (heme d1) domain of cytochrome cd1-nitrite reductase"/>
    <property type="match status" value="1"/>
</dbReference>
<evidence type="ECO:0000313" key="4">
    <source>
        <dbReference type="Proteomes" id="UP000323930"/>
    </source>
</evidence>